<keyword evidence="1" id="KW-0227">DNA damage</keyword>
<keyword evidence="1" id="KW-0347">Helicase</keyword>
<dbReference type="Pfam" id="PF05970">
    <property type="entry name" value="PIF1"/>
    <property type="match status" value="1"/>
</dbReference>
<accession>A0A8T1XIA9</accession>
<evidence type="ECO:0000259" key="4">
    <source>
        <dbReference type="Pfam" id="PF21530"/>
    </source>
</evidence>
<evidence type="ECO:0000313" key="5">
    <source>
        <dbReference type="EMBL" id="KAG7529694.1"/>
    </source>
</evidence>
<dbReference type="GO" id="GO:0000723">
    <property type="term" value="P:telomere maintenance"/>
    <property type="evidence" value="ECO:0007669"/>
    <property type="project" value="InterPro"/>
</dbReference>
<keyword evidence="1" id="KW-0378">Hydrolase</keyword>
<feature type="compositionally biased region" description="Basic and acidic residues" evidence="2">
    <location>
        <begin position="383"/>
        <end position="393"/>
    </location>
</feature>
<feature type="compositionally biased region" description="Basic residues" evidence="2">
    <location>
        <begin position="394"/>
        <end position="403"/>
    </location>
</feature>
<dbReference type="PANTHER" id="PTHR10492">
    <property type="match status" value="1"/>
</dbReference>
<dbReference type="GO" id="GO:0005524">
    <property type="term" value="F:ATP binding"/>
    <property type="evidence" value="ECO:0007669"/>
    <property type="project" value="UniProtKB-KW"/>
</dbReference>
<dbReference type="GO" id="GO:0006310">
    <property type="term" value="P:DNA recombination"/>
    <property type="evidence" value="ECO:0007669"/>
    <property type="project" value="UniProtKB-KW"/>
</dbReference>
<feature type="domain" description="DNA helicase Pif1-like 2B" evidence="4">
    <location>
        <begin position="195"/>
        <end position="241"/>
    </location>
</feature>
<comment type="caution">
    <text evidence="5">The sequence shown here is derived from an EMBL/GenBank/DDBJ whole genome shotgun (WGS) entry which is preliminary data.</text>
</comment>
<dbReference type="Proteomes" id="UP000694251">
    <property type="component" value="Unassembled WGS sequence"/>
</dbReference>
<organism evidence="5 6">
    <name type="scientific">Arabidopsis suecica</name>
    <name type="common">Swedish thale-cress</name>
    <name type="synonym">Cardaminopsis suecica</name>
    <dbReference type="NCBI Taxonomy" id="45249"/>
    <lineage>
        <taxon>Eukaryota</taxon>
        <taxon>Viridiplantae</taxon>
        <taxon>Streptophyta</taxon>
        <taxon>Embryophyta</taxon>
        <taxon>Tracheophyta</taxon>
        <taxon>Spermatophyta</taxon>
        <taxon>Magnoliopsida</taxon>
        <taxon>eudicotyledons</taxon>
        <taxon>Gunneridae</taxon>
        <taxon>Pentapetalae</taxon>
        <taxon>rosids</taxon>
        <taxon>malvids</taxon>
        <taxon>Brassicales</taxon>
        <taxon>Brassicaceae</taxon>
        <taxon>Camelineae</taxon>
        <taxon>Arabidopsis</taxon>
    </lineage>
</organism>
<dbReference type="PANTHER" id="PTHR10492:SF101">
    <property type="entry name" value="ATP-DEPENDENT DNA HELICASE"/>
    <property type="match status" value="1"/>
</dbReference>
<comment type="similarity">
    <text evidence="1">Belongs to the helicase family.</text>
</comment>
<dbReference type="InterPro" id="IPR049163">
    <property type="entry name" value="Pif1-like_2B_dom"/>
</dbReference>
<feature type="domain" description="DNA helicase Pif1-like DEAD-box helicase" evidence="3">
    <location>
        <begin position="1"/>
        <end position="169"/>
    </location>
</feature>
<proteinExistence type="inferred from homology"/>
<gene>
    <name evidence="5" type="ORF">ISN44_Un127g000010</name>
</gene>
<feature type="compositionally biased region" description="Polar residues" evidence="2">
    <location>
        <begin position="474"/>
        <end position="493"/>
    </location>
</feature>
<feature type="compositionally biased region" description="Polar residues" evidence="2">
    <location>
        <begin position="435"/>
        <end position="452"/>
    </location>
</feature>
<dbReference type="EMBL" id="JAEFBJ010000127">
    <property type="protein sequence ID" value="KAG7529694.1"/>
    <property type="molecule type" value="Genomic_DNA"/>
</dbReference>
<name>A0A8T1XIA9_ARASU</name>
<feature type="non-terminal residue" evidence="5">
    <location>
        <position position="1"/>
    </location>
</feature>
<comment type="cofactor">
    <cofactor evidence="1">
        <name>Mg(2+)</name>
        <dbReference type="ChEBI" id="CHEBI:18420"/>
    </cofactor>
</comment>
<sequence>SKGDIVLNVASSGIASLLLEGGRTAHSRFGIPLTPNEFATCNMKAGSDRANLVKEAFLIIWDEAPMMSRHCFESLDRSLSDICGNGDNKPFGGKVVVFGNDFRQVLPVIPGADRADIVMYALNSSYLWIHCKVLTLTKNMRLYSEGLSVSEAKDIKEFSEWKLAVGDGEEFTFLSLDSLDPADIGGKNNPALTPDFLNSVKFSGLPNHKLRLKIGCPMMLLRNIDPIGGHMNGTRLRITQMGPFILQAMILTGRPIVPLLFRRTRLYLGKQRISLSTKERWLRILPGKDASDVKETRSRSGRFGRGRNFPTMRFGGRILYNKTTIEVDKRGLQLLKDMAAQIKDFQSKPRPPSPTPKVRRSGSTSSAARRADKIDQPRASSFDPRKVISELREPRRRQRRASKRSTTYSTGHDEQNPPTSTSPTTRPQKSPPQTIQTPTPARSHSQSGSQQPPLIRRKQQQPLACQHQIPYLQEQPSQDPPETQFIPNHQNPNNHEEEDEEDDGEEDGDEFREEDGEEVDEEEQNPNVDYQELLDRLLALPGRQHLMILSQEPIP</sequence>
<evidence type="ECO:0000256" key="2">
    <source>
        <dbReference type="SAM" id="MobiDB-lite"/>
    </source>
</evidence>
<comment type="catalytic activity">
    <reaction evidence="1">
        <text>ATP + H2O = ADP + phosphate + H(+)</text>
        <dbReference type="Rhea" id="RHEA:13065"/>
        <dbReference type="ChEBI" id="CHEBI:15377"/>
        <dbReference type="ChEBI" id="CHEBI:15378"/>
        <dbReference type="ChEBI" id="CHEBI:30616"/>
        <dbReference type="ChEBI" id="CHEBI:43474"/>
        <dbReference type="ChEBI" id="CHEBI:456216"/>
        <dbReference type="EC" id="5.6.2.3"/>
    </reaction>
</comment>
<evidence type="ECO:0000259" key="3">
    <source>
        <dbReference type="Pfam" id="PF05970"/>
    </source>
</evidence>
<keyword evidence="1" id="KW-0067">ATP-binding</keyword>
<reference evidence="5 6" key="1">
    <citation type="submission" date="2020-12" db="EMBL/GenBank/DDBJ databases">
        <title>Concerted genomic and epigenomic changes stabilize Arabidopsis allopolyploids.</title>
        <authorList>
            <person name="Chen Z."/>
        </authorList>
    </citation>
    <scope>NUCLEOTIDE SEQUENCE [LARGE SCALE GENOMIC DNA]</scope>
    <source>
        <strain evidence="5">As9502</strain>
        <tissue evidence="5">Leaf</tissue>
    </source>
</reference>
<dbReference type="EC" id="5.6.2.3" evidence="1"/>
<keyword evidence="1" id="KW-0233">DNA recombination</keyword>
<keyword evidence="1" id="KW-0547">Nucleotide-binding</keyword>
<feature type="compositionally biased region" description="Acidic residues" evidence="2">
    <location>
        <begin position="496"/>
        <end position="524"/>
    </location>
</feature>
<keyword evidence="6" id="KW-1185">Reference proteome</keyword>
<dbReference type="AlphaFoldDB" id="A0A8T1XIA9"/>
<keyword evidence="1" id="KW-0234">DNA repair</keyword>
<dbReference type="GO" id="GO:0016787">
    <property type="term" value="F:hydrolase activity"/>
    <property type="evidence" value="ECO:0007669"/>
    <property type="project" value="UniProtKB-KW"/>
</dbReference>
<feature type="compositionally biased region" description="Low complexity" evidence="2">
    <location>
        <begin position="416"/>
        <end position="434"/>
    </location>
</feature>
<dbReference type="InterPro" id="IPR010285">
    <property type="entry name" value="DNA_helicase_pif1-like_DEAD"/>
</dbReference>
<feature type="region of interest" description="Disordered" evidence="2">
    <location>
        <begin position="343"/>
        <end position="531"/>
    </location>
</feature>
<protein>
    <recommendedName>
        <fullName evidence="1">ATP-dependent DNA helicase</fullName>
        <ecNumber evidence="1">5.6.2.3</ecNumber>
    </recommendedName>
</protein>
<dbReference type="GO" id="GO:0006281">
    <property type="term" value="P:DNA repair"/>
    <property type="evidence" value="ECO:0007669"/>
    <property type="project" value="UniProtKB-KW"/>
</dbReference>
<evidence type="ECO:0000313" key="6">
    <source>
        <dbReference type="Proteomes" id="UP000694251"/>
    </source>
</evidence>
<dbReference type="Pfam" id="PF21530">
    <property type="entry name" value="Pif1_2B_dom"/>
    <property type="match status" value="1"/>
</dbReference>
<evidence type="ECO:0000256" key="1">
    <source>
        <dbReference type="RuleBase" id="RU363044"/>
    </source>
</evidence>
<dbReference type="GO" id="GO:0043139">
    <property type="term" value="F:5'-3' DNA helicase activity"/>
    <property type="evidence" value="ECO:0007669"/>
    <property type="project" value="UniProtKB-EC"/>
</dbReference>
<dbReference type="OrthoDB" id="105827at2759"/>